<dbReference type="Proteomes" id="UP000555836">
    <property type="component" value="Unassembled WGS sequence"/>
</dbReference>
<feature type="non-terminal residue" evidence="1">
    <location>
        <position position="86"/>
    </location>
</feature>
<gene>
    <name evidence="1" type="ORF">HKB21_03780</name>
</gene>
<sequence>IQVNLYFQRNGKNPEQTAAKLFFGVNTTENKLYSQYIATHEQESPLIIGVEKLSEALELNELGGVSEFNKITKSDSFVTTKNTLIQ</sequence>
<accession>A0A7Y0X4I7</accession>
<dbReference type="AlphaFoldDB" id="A0A7Y0X4I7"/>
<comment type="caution">
    <text evidence="1">The sequence shown here is derived from an EMBL/GenBank/DDBJ whole genome shotgun (WGS) entry which is preliminary data.</text>
</comment>
<organism evidence="1 2">
    <name type="scientific">Vibrio parahaemolyticus</name>
    <dbReference type="NCBI Taxonomy" id="670"/>
    <lineage>
        <taxon>Bacteria</taxon>
        <taxon>Pseudomonadati</taxon>
        <taxon>Pseudomonadota</taxon>
        <taxon>Gammaproteobacteria</taxon>
        <taxon>Vibrionales</taxon>
        <taxon>Vibrionaceae</taxon>
        <taxon>Vibrio</taxon>
    </lineage>
</organism>
<reference evidence="1 2" key="1">
    <citation type="submission" date="2020-04" db="EMBL/GenBank/DDBJ databases">
        <title>Whole-genome sequencing of Vibrio spp. from China reveals different genetic environments of blaCTX-M-14 among diverse lineages.</title>
        <authorList>
            <person name="Zheng Z."/>
            <person name="Ye L."/>
            <person name="Chen S."/>
        </authorList>
    </citation>
    <scope>NUCLEOTIDE SEQUENCE [LARGE SCALE GENOMIC DNA]</scope>
    <source>
        <strain evidence="1 2">Vb0574</strain>
    </source>
</reference>
<evidence type="ECO:0000313" key="1">
    <source>
        <dbReference type="EMBL" id="NMU24738.1"/>
    </source>
</evidence>
<protein>
    <submittedName>
        <fullName evidence="1">Uncharacterized protein</fullName>
    </submittedName>
</protein>
<proteinExistence type="predicted"/>
<name>A0A7Y0X4I7_VIBPH</name>
<dbReference type="EMBL" id="JABCLD010000501">
    <property type="protein sequence ID" value="NMU24738.1"/>
    <property type="molecule type" value="Genomic_DNA"/>
</dbReference>
<evidence type="ECO:0000313" key="2">
    <source>
        <dbReference type="Proteomes" id="UP000555836"/>
    </source>
</evidence>
<feature type="non-terminal residue" evidence="1">
    <location>
        <position position="1"/>
    </location>
</feature>